<dbReference type="GO" id="GO:0007160">
    <property type="term" value="P:cell-matrix adhesion"/>
    <property type="evidence" value="ECO:0007669"/>
    <property type="project" value="TreeGrafter"/>
</dbReference>
<dbReference type="PROSITE" id="PS51162">
    <property type="entry name" value="THYROGLOBULIN_1_2"/>
    <property type="match status" value="2"/>
</dbReference>
<comment type="caution">
    <text evidence="5">Lacks conserved residue(s) required for the propagation of feature annotation.</text>
</comment>
<dbReference type="InterPro" id="IPR036857">
    <property type="entry name" value="Thyroglobulin_1_sf"/>
</dbReference>
<dbReference type="PROSITE" id="PS00484">
    <property type="entry name" value="THYROGLOBULIN_1_1"/>
    <property type="match status" value="1"/>
</dbReference>
<dbReference type="Pfam" id="PF00086">
    <property type="entry name" value="Thyroglobulin_1"/>
    <property type="match status" value="3"/>
</dbReference>
<dbReference type="Gene3D" id="4.10.800.10">
    <property type="entry name" value="Thyroglobulin type-1"/>
    <property type="match status" value="3"/>
</dbReference>
<keyword evidence="6" id="KW-0732">Signal</keyword>
<sequence length="445" mass="50462">MRGTAAMALNNSRWIMTLCLSFAIVLLAQESPWPVVRVKNDCDRYFCRRIICEPIDECSGGEIVAHGSLCGCCDVCVKRLGEGEACEGYKAPPGGIPKAECKLGLECKLDLECKADTECKVCAIDESEIKCDIVVKWRKKLLEESHHEEVYAKDLWIPDCDEKGLFRAKQCKQKKCFCVNKDGKRIFGQEERHLAANMTCACSRAMSIMQQQKKDSWMTKPQEHCTPSGDYDDLQCVDDLCYCADPATGGVIGKVTAMSFIELLPCYDEEKHTKRYLKQCEIQLMRTRSLIHQFRLKGIEIIGLDSVQCDLDGTFAPKQCQTDVCACTDEKGVSIGSYRIEKTNTDQERQMTCRCARDRNSLHSLYTRMSCEATGNFVPHQCFDGQCYCVDEDGDVFVDYIPINQKVNASGYCQQLLTKLNQASRFFTRDEVTTYEVTTYDYYDN</sequence>
<feature type="signal peptide" evidence="6">
    <location>
        <begin position="1"/>
        <end position="28"/>
    </location>
</feature>
<dbReference type="Gene3D" id="2.10.80.20">
    <property type="match status" value="1"/>
</dbReference>
<dbReference type="PANTHER" id="PTHR12352">
    <property type="entry name" value="SECRETED MODULAR CALCIUM-BINDING PROTEIN"/>
    <property type="match status" value="1"/>
</dbReference>
<accession>A0A4Q8K4E8</accession>
<name>A0A4Q8K4E8_9ARAC</name>
<comment type="subcellular location">
    <subcellularLocation>
        <location evidence="1">Secreted</location>
    </subcellularLocation>
</comment>
<dbReference type="CDD" id="cd00191">
    <property type="entry name" value="TY"/>
    <property type="match status" value="1"/>
</dbReference>
<evidence type="ECO:0000256" key="4">
    <source>
        <dbReference type="ARBA" id="ARBA00023157"/>
    </source>
</evidence>
<reference evidence="8" key="2">
    <citation type="submission" date="2019-05" db="EMBL/GenBank/DDBJ databases">
        <title>Unravelling the molecular evolution of spider venoms.</title>
        <authorList>
            <person name="Pineda S."/>
        </authorList>
    </citation>
    <scope>NUCLEOTIDE SEQUENCE</scope>
</reference>
<dbReference type="SUPFAM" id="SSF57610">
    <property type="entry name" value="Thyroglobulin type-1 domain"/>
    <property type="match status" value="4"/>
</dbReference>
<reference evidence="8" key="1">
    <citation type="submission" date="2017-05" db="EMBL/GenBank/DDBJ databases">
        <authorList>
            <person name="QRISCLOUD D."/>
        </authorList>
    </citation>
    <scope>NUCLEOTIDE SEQUENCE</scope>
</reference>
<organism evidence="8">
    <name type="scientific">Liphistius sp. SGP-2016</name>
    <dbReference type="NCBI Taxonomy" id="1905180"/>
    <lineage>
        <taxon>Eukaryota</taxon>
        <taxon>Metazoa</taxon>
        <taxon>Ecdysozoa</taxon>
        <taxon>Arthropoda</taxon>
        <taxon>Chelicerata</taxon>
        <taxon>Arachnida</taxon>
        <taxon>Araneae</taxon>
        <taxon>Mesothelae</taxon>
        <taxon>Liphistiidae</taxon>
        <taxon>Liphistius</taxon>
    </lineage>
</organism>
<dbReference type="SMART" id="SM00211">
    <property type="entry name" value="TY"/>
    <property type="match status" value="4"/>
</dbReference>
<feature type="chain" id="PRO_5036120017" evidence="6">
    <location>
        <begin position="29"/>
        <end position="445"/>
    </location>
</feature>
<evidence type="ECO:0000259" key="7">
    <source>
        <dbReference type="PROSITE" id="PS51162"/>
    </source>
</evidence>
<evidence type="ECO:0000256" key="6">
    <source>
        <dbReference type="SAM" id="SignalP"/>
    </source>
</evidence>
<evidence type="ECO:0000256" key="1">
    <source>
        <dbReference type="ARBA" id="ARBA00004613"/>
    </source>
</evidence>
<dbReference type="GO" id="GO:0005604">
    <property type="term" value="C:basement membrane"/>
    <property type="evidence" value="ECO:0007669"/>
    <property type="project" value="TreeGrafter"/>
</dbReference>
<dbReference type="InterPro" id="IPR000716">
    <property type="entry name" value="Thyroglobulin_1"/>
</dbReference>
<dbReference type="EMBL" id="HAHL01000135">
    <property type="protein sequence ID" value="SNX33997.1"/>
    <property type="molecule type" value="Transcribed_RNA"/>
</dbReference>
<evidence type="ECO:0000313" key="8">
    <source>
        <dbReference type="EMBL" id="SNX33426.1"/>
    </source>
</evidence>
<evidence type="ECO:0000256" key="2">
    <source>
        <dbReference type="ARBA" id="ARBA00022525"/>
    </source>
</evidence>
<dbReference type="PANTHER" id="PTHR12352:SF3">
    <property type="entry name" value="NIDOGEN-2"/>
    <property type="match status" value="1"/>
</dbReference>
<keyword evidence="3" id="KW-0677">Repeat</keyword>
<dbReference type="InterPro" id="IPR051950">
    <property type="entry name" value="Dev_reg/Prot_inhib"/>
</dbReference>
<dbReference type="InterPro" id="IPR053741">
    <property type="entry name" value="Ser_Fungal_Prot_Inhib_sf"/>
</dbReference>
<keyword evidence="4" id="KW-1015">Disulfide bond</keyword>
<keyword evidence="2" id="KW-0964">Secreted</keyword>
<protein>
    <submittedName>
        <fullName evidence="8">U3-Liphistoxin-Lsp1a_1</fullName>
    </submittedName>
</protein>
<dbReference type="AlphaFoldDB" id="A0A4Q8K4E8"/>
<feature type="domain" description="Thyroglobulin type-1" evidence="7">
    <location>
        <begin position="119"/>
        <end position="200"/>
    </location>
</feature>
<evidence type="ECO:0000256" key="3">
    <source>
        <dbReference type="ARBA" id="ARBA00022737"/>
    </source>
</evidence>
<dbReference type="GO" id="GO:0005615">
    <property type="term" value="C:extracellular space"/>
    <property type="evidence" value="ECO:0007669"/>
    <property type="project" value="TreeGrafter"/>
</dbReference>
<dbReference type="EMBL" id="HAHL01000082">
    <property type="protein sequence ID" value="SNX33426.1"/>
    <property type="molecule type" value="Transcribed_RNA"/>
</dbReference>
<feature type="domain" description="Thyroglobulin type-1" evidence="7">
    <location>
        <begin position="277"/>
        <end position="353"/>
    </location>
</feature>
<evidence type="ECO:0000256" key="5">
    <source>
        <dbReference type="PROSITE-ProRule" id="PRU00500"/>
    </source>
</evidence>
<proteinExistence type="predicted"/>